<dbReference type="SUPFAM" id="SSF49899">
    <property type="entry name" value="Concanavalin A-like lectins/glucanases"/>
    <property type="match status" value="1"/>
</dbReference>
<dbReference type="GO" id="GO:0005789">
    <property type="term" value="C:endoplasmic reticulum membrane"/>
    <property type="evidence" value="ECO:0007669"/>
    <property type="project" value="TreeGrafter"/>
</dbReference>
<dbReference type="FunFam" id="2.60.120.200:FF:000135">
    <property type="entry name" value="Related to KRE6-glucan synthase subunit"/>
    <property type="match status" value="1"/>
</dbReference>
<reference evidence="11 12" key="1">
    <citation type="submission" date="2014-04" db="EMBL/GenBank/DDBJ databases">
        <title>Evolutionary Origins and Diversification of the Mycorrhizal Mutualists.</title>
        <authorList>
            <consortium name="DOE Joint Genome Institute"/>
            <consortium name="Mycorrhizal Genomics Consortium"/>
            <person name="Kohler A."/>
            <person name="Kuo A."/>
            <person name="Nagy L.G."/>
            <person name="Floudas D."/>
            <person name="Copeland A."/>
            <person name="Barry K.W."/>
            <person name="Cichocki N."/>
            <person name="Veneault-Fourrey C."/>
            <person name="LaButti K."/>
            <person name="Lindquist E.A."/>
            <person name="Lipzen A."/>
            <person name="Lundell T."/>
            <person name="Morin E."/>
            <person name="Murat C."/>
            <person name="Riley R."/>
            <person name="Ohm R."/>
            <person name="Sun H."/>
            <person name="Tunlid A."/>
            <person name="Henrissat B."/>
            <person name="Grigoriev I.V."/>
            <person name="Hibbett D.S."/>
            <person name="Martin F."/>
        </authorList>
    </citation>
    <scope>NUCLEOTIDE SEQUENCE [LARGE SCALE GENOMIC DNA]</scope>
    <source>
        <strain evidence="11 12">Koide BX008</strain>
    </source>
</reference>
<dbReference type="AlphaFoldDB" id="A0A0C2X183"/>
<dbReference type="PROSITE" id="PS51762">
    <property type="entry name" value="GH16_2"/>
    <property type="match status" value="1"/>
</dbReference>
<dbReference type="STRING" id="946122.A0A0C2X183"/>
<dbReference type="InterPro" id="IPR013320">
    <property type="entry name" value="ConA-like_dom_sf"/>
</dbReference>
<evidence type="ECO:0000313" key="11">
    <source>
        <dbReference type="EMBL" id="KIL67877.1"/>
    </source>
</evidence>
<gene>
    <name evidence="11" type="ORF">M378DRAFT_72987</name>
</gene>
<dbReference type="Gene3D" id="2.60.120.200">
    <property type="match status" value="2"/>
</dbReference>
<feature type="domain" description="GH16" evidence="10">
    <location>
        <begin position="92"/>
        <end position="481"/>
    </location>
</feature>
<evidence type="ECO:0000256" key="2">
    <source>
        <dbReference type="ARBA" id="ARBA00010962"/>
    </source>
</evidence>
<evidence type="ECO:0000256" key="8">
    <source>
        <dbReference type="ARBA" id="ARBA00023316"/>
    </source>
</evidence>
<keyword evidence="3 9" id="KW-0812">Transmembrane</keyword>
<name>A0A0C2X183_AMAMK</name>
<keyword evidence="5 9" id="KW-1133">Transmembrane helix</keyword>
<protein>
    <submittedName>
        <fullName evidence="11">Glycoside hydrolase family 16 protein</fullName>
    </submittedName>
</protein>
<dbReference type="InParanoid" id="A0A0C2X183"/>
<keyword evidence="12" id="KW-1185">Reference proteome</keyword>
<dbReference type="GO" id="GO:0015926">
    <property type="term" value="F:glucosidase activity"/>
    <property type="evidence" value="ECO:0007669"/>
    <property type="project" value="TreeGrafter"/>
</dbReference>
<evidence type="ECO:0000256" key="3">
    <source>
        <dbReference type="ARBA" id="ARBA00022692"/>
    </source>
</evidence>
<keyword evidence="7" id="KW-0325">Glycoprotein</keyword>
<dbReference type="GO" id="GO:0031505">
    <property type="term" value="P:fungal-type cell wall organization"/>
    <property type="evidence" value="ECO:0007669"/>
    <property type="project" value="TreeGrafter"/>
</dbReference>
<keyword evidence="11" id="KW-0378">Hydrolase</keyword>
<evidence type="ECO:0000259" key="10">
    <source>
        <dbReference type="PROSITE" id="PS51762"/>
    </source>
</evidence>
<dbReference type="OrthoDB" id="412647at2759"/>
<keyword evidence="4" id="KW-0735">Signal-anchor</keyword>
<dbReference type="CDD" id="cd02180">
    <property type="entry name" value="GH16_fungal_KRE6_glucanase"/>
    <property type="match status" value="1"/>
</dbReference>
<dbReference type="InterPro" id="IPR000757">
    <property type="entry name" value="Beta-glucanase-like"/>
</dbReference>
<dbReference type="PANTHER" id="PTHR31361">
    <property type="entry name" value="BETA-GLUCAN SYNTHESIS-ASSOCIATED PROTEIN KRE6-RELATED"/>
    <property type="match status" value="1"/>
</dbReference>
<dbReference type="GO" id="GO:0005886">
    <property type="term" value="C:plasma membrane"/>
    <property type="evidence" value="ECO:0007669"/>
    <property type="project" value="TreeGrafter"/>
</dbReference>
<comment type="subcellular location">
    <subcellularLocation>
        <location evidence="1">Membrane</location>
        <topology evidence="1">Single-pass type II membrane protein</topology>
    </subcellularLocation>
</comment>
<proteinExistence type="inferred from homology"/>
<dbReference type="Proteomes" id="UP000054549">
    <property type="component" value="Unassembled WGS sequence"/>
</dbReference>
<keyword evidence="8" id="KW-0961">Cell wall biogenesis/degradation</keyword>
<sequence>MSSYSAPSFPPYLWDKDPDIDDLLHDPRRDSLFDGWTPFSARGWVNMGMILVLICSLVALFLGYPITNYIISGRPLIVGYNLGGINGSGQVPDLPGLPRLIDVDTPQSAYSRSGNDGKAYDLVFSDEFNVAGRTFYPGDDPFWEAVDLHYWPTADLEWYDPGTITTKDGKLVITLSEVQNHNLNFMSGMLQSWNKICFTTGYIEVNLSLPGSGQVPGLWPGVWTLGNLGRAGYGASTEGMWPYSYDSCDVGTFPNQTNKDGTPAAAATGGWNGESISFLPGQRLSACTCPGSDHPGPTVTTGRGVPEIDVLEAQVDLGAFQGQASQSFQVAPYNAQYQFLNTTPATTIYDSSQTEFNSYKGGQYQQAISALTYVDSQNYNNTAYETYGFEWWSDPSSRQSGFVTWYANGKPTWTATSATVGPDSVTQVSQRLIPEEAMATLQSIVLNLGLSPGFQKADFKNLVFPSKMYIDYIRVYQRSGLKGGLTCDPPTRPTANYIQSHLPAYSNPNFTTWAQAGYTFPRNSLYYGC</sequence>
<evidence type="ECO:0000256" key="4">
    <source>
        <dbReference type="ARBA" id="ARBA00022968"/>
    </source>
</evidence>
<dbReference type="InterPro" id="IPR005629">
    <property type="entry name" value="Skn1/Kre6/Sbg1"/>
</dbReference>
<comment type="similarity">
    <text evidence="2">Belongs to the SKN1/KRE6 family.</text>
</comment>
<accession>A0A0C2X183</accession>
<evidence type="ECO:0000256" key="7">
    <source>
        <dbReference type="ARBA" id="ARBA00023180"/>
    </source>
</evidence>
<dbReference type="HOGENOM" id="CLU_010811_3_0_1"/>
<dbReference type="GO" id="GO:0006078">
    <property type="term" value="P:(1-&gt;6)-beta-D-glucan biosynthetic process"/>
    <property type="evidence" value="ECO:0007669"/>
    <property type="project" value="TreeGrafter"/>
</dbReference>
<dbReference type="PANTHER" id="PTHR31361:SF1">
    <property type="entry name" value="BETA-GLUCAN SYNTHESIS-ASSOCIATED PROTEIN KRE6-RELATED"/>
    <property type="match status" value="1"/>
</dbReference>
<dbReference type="FunCoup" id="A0A0C2X183">
    <property type="interactions" value="60"/>
</dbReference>
<evidence type="ECO:0000313" key="12">
    <source>
        <dbReference type="Proteomes" id="UP000054549"/>
    </source>
</evidence>
<evidence type="ECO:0000256" key="6">
    <source>
        <dbReference type="ARBA" id="ARBA00023136"/>
    </source>
</evidence>
<evidence type="ECO:0000256" key="1">
    <source>
        <dbReference type="ARBA" id="ARBA00004606"/>
    </source>
</evidence>
<dbReference type="Pfam" id="PF03935">
    <property type="entry name" value="SKN1_KRE6_Sbg1"/>
    <property type="match status" value="1"/>
</dbReference>
<organism evidence="11 12">
    <name type="scientific">Amanita muscaria (strain Koide BX008)</name>
    <dbReference type="NCBI Taxonomy" id="946122"/>
    <lineage>
        <taxon>Eukaryota</taxon>
        <taxon>Fungi</taxon>
        <taxon>Dikarya</taxon>
        <taxon>Basidiomycota</taxon>
        <taxon>Agaricomycotina</taxon>
        <taxon>Agaricomycetes</taxon>
        <taxon>Agaricomycetidae</taxon>
        <taxon>Agaricales</taxon>
        <taxon>Pluteineae</taxon>
        <taxon>Amanitaceae</taxon>
        <taxon>Amanita</taxon>
    </lineage>
</organism>
<feature type="transmembrane region" description="Helical" evidence="9">
    <location>
        <begin position="44"/>
        <end position="64"/>
    </location>
</feature>
<evidence type="ECO:0000256" key="5">
    <source>
        <dbReference type="ARBA" id="ARBA00022989"/>
    </source>
</evidence>
<keyword evidence="6 9" id="KW-0472">Membrane</keyword>
<evidence type="ECO:0000256" key="9">
    <source>
        <dbReference type="SAM" id="Phobius"/>
    </source>
</evidence>
<dbReference type="EMBL" id="KN818230">
    <property type="protein sequence ID" value="KIL67877.1"/>
    <property type="molecule type" value="Genomic_DNA"/>
</dbReference>